<reference evidence="2 3" key="1">
    <citation type="submission" date="2023-05" db="EMBL/GenBank/DDBJ databases">
        <title>B98-5 Cell Line De Novo Hybrid Assembly: An Optical Mapping Approach.</title>
        <authorList>
            <person name="Kananen K."/>
            <person name="Auerbach J.A."/>
            <person name="Kautto E."/>
            <person name="Blachly J.S."/>
        </authorList>
    </citation>
    <scope>NUCLEOTIDE SEQUENCE [LARGE SCALE GENOMIC DNA]</scope>
    <source>
        <strain evidence="2">B95-8</strain>
        <tissue evidence="2">Cell line</tissue>
    </source>
</reference>
<sequence length="227" mass="24412">MPSDPESSGQSRPGCPPHGLKRPPHPADSNRKVGSGRSGWLGSAQLVAGRLLPWVSLRHRRRHSPVPLRPPCHRAPRLPLASRTRQCACACASGASQVEAPTWGSRHSDSPRGLWNRLSSFENHGPSVAVPGRWATAPLSQRSLPGSRDFRSRAGWDQAEKSFSGVSGMSMAIPKDPHGASGLLRCCGGYVSLKPVPTGISRYRQPVCSRAALSQTGFPEENRTPQP</sequence>
<name>A0ABQ9T901_SAGOE</name>
<gene>
    <name evidence="2" type="ORF">P7K49_040779</name>
</gene>
<evidence type="ECO:0000313" key="2">
    <source>
        <dbReference type="EMBL" id="KAK2081223.1"/>
    </source>
</evidence>
<proteinExistence type="predicted"/>
<keyword evidence="3" id="KW-1185">Reference proteome</keyword>
<evidence type="ECO:0000313" key="3">
    <source>
        <dbReference type="Proteomes" id="UP001266305"/>
    </source>
</evidence>
<protein>
    <submittedName>
        <fullName evidence="2">Uncharacterized protein</fullName>
    </submittedName>
</protein>
<feature type="compositionally biased region" description="Polar residues" evidence="1">
    <location>
        <begin position="1"/>
        <end position="11"/>
    </location>
</feature>
<dbReference type="Proteomes" id="UP001266305">
    <property type="component" value="Unassembled WGS sequence"/>
</dbReference>
<accession>A0ABQ9T901</accession>
<comment type="caution">
    <text evidence="2">The sequence shown here is derived from an EMBL/GenBank/DDBJ whole genome shotgun (WGS) entry which is preliminary data.</text>
</comment>
<organism evidence="2 3">
    <name type="scientific">Saguinus oedipus</name>
    <name type="common">Cotton-top tamarin</name>
    <name type="synonym">Oedipomidas oedipus</name>
    <dbReference type="NCBI Taxonomy" id="9490"/>
    <lineage>
        <taxon>Eukaryota</taxon>
        <taxon>Metazoa</taxon>
        <taxon>Chordata</taxon>
        <taxon>Craniata</taxon>
        <taxon>Vertebrata</taxon>
        <taxon>Euteleostomi</taxon>
        <taxon>Mammalia</taxon>
        <taxon>Eutheria</taxon>
        <taxon>Euarchontoglires</taxon>
        <taxon>Primates</taxon>
        <taxon>Haplorrhini</taxon>
        <taxon>Platyrrhini</taxon>
        <taxon>Cebidae</taxon>
        <taxon>Callitrichinae</taxon>
        <taxon>Saguinus</taxon>
    </lineage>
</organism>
<feature type="region of interest" description="Disordered" evidence="1">
    <location>
        <begin position="1"/>
        <end position="38"/>
    </location>
</feature>
<dbReference type="EMBL" id="JASSZA010000386">
    <property type="protein sequence ID" value="KAK2081223.1"/>
    <property type="molecule type" value="Genomic_DNA"/>
</dbReference>
<evidence type="ECO:0000256" key="1">
    <source>
        <dbReference type="SAM" id="MobiDB-lite"/>
    </source>
</evidence>